<accession>A0A8H4LJI7</accession>
<dbReference type="OrthoDB" id="3549294at2759"/>
<evidence type="ECO:0000313" key="3">
    <source>
        <dbReference type="Proteomes" id="UP000554235"/>
    </source>
</evidence>
<reference evidence="2 3" key="1">
    <citation type="submission" date="2020-01" db="EMBL/GenBank/DDBJ databases">
        <title>Identification and distribution of gene clusters putatively required for synthesis of sphingolipid metabolism inhibitors in phylogenetically diverse species of the filamentous fungus Fusarium.</title>
        <authorList>
            <person name="Kim H.-S."/>
            <person name="Busman M."/>
            <person name="Brown D.W."/>
            <person name="Divon H."/>
            <person name="Uhlig S."/>
            <person name="Proctor R.H."/>
        </authorList>
    </citation>
    <scope>NUCLEOTIDE SEQUENCE [LARGE SCALE GENOMIC DNA]</scope>
    <source>
        <strain evidence="2 3">NRRL 20459</strain>
    </source>
</reference>
<name>A0A8H4LJI7_9HYPO</name>
<organism evidence="2 3">
    <name type="scientific">Fusarium albosuccineum</name>
    <dbReference type="NCBI Taxonomy" id="1237068"/>
    <lineage>
        <taxon>Eukaryota</taxon>
        <taxon>Fungi</taxon>
        <taxon>Dikarya</taxon>
        <taxon>Ascomycota</taxon>
        <taxon>Pezizomycotina</taxon>
        <taxon>Sordariomycetes</taxon>
        <taxon>Hypocreomycetidae</taxon>
        <taxon>Hypocreales</taxon>
        <taxon>Nectriaceae</taxon>
        <taxon>Fusarium</taxon>
        <taxon>Fusarium decemcellulare species complex</taxon>
    </lineage>
</organism>
<evidence type="ECO:0000256" key="1">
    <source>
        <dbReference type="SAM" id="MobiDB-lite"/>
    </source>
</evidence>
<sequence>MQLTWDLGMDHVRSWVLSGDYELDDSFDRPFVWSSTIVTGLSEAAIVPQPDDASAHSRAGADTETLAPTELTPASSTLASSLAPSNFPSIVREQQLLAVPDHIDDPLIPKQRDVRRIFHDGQHTWQHFLSQALALPRGVFPTGLDPSIMLQDMPPLPDSVPPKGVLAGAPTWIVPDPEPPAQPPSRGRPDLNLNHVTGTTKYFRLAYPGPINCIISSDPSACHYGNPSGTSDASNAPQGLAILTMCWSYIFSTRLLHLQDRKAHFTDSYIRPLPINVVGELAQDEILVQLPREASLRLVHWLCAILAPKPAWAADDEGGAFSPWDARCTGDARFVIATEEQVSIDPSAQPPKPTEATELLIEFCNLFGIGHEPRRSRDPRPLSPIKAAFLATLAIPFYRMAKLQPHLPRPSLKPQKAISLDEDEAGDVRRYTGEVHYYMPLSMHPYALGPVLWSIFWQPDIQCNLVSPWLAAITSVIRPAFNYCDFEMLAKIFTLRRPRVALWWHGLFLLGNPKILDFIRNYLTNLDEGCTYDTLSRPDIVTAAWTGAPQSYQDDLSSTAYYDLDDDVPRAALLQHRHTLTLRDPWPLFYGWRPFGFVPKDTIEPDLYPWLERGHDREYRHWTWWSKNDASFEPYLYAGYRKETGRFIPNVPDNLALLPAPDSFAPLPPAAVVPIDFEPSRRATLQMINHSLGNIIGERSVSTAVIPDLEQSHPWLKDWTPV</sequence>
<protein>
    <submittedName>
        <fullName evidence="2">Uncharacterized protein</fullName>
    </submittedName>
</protein>
<gene>
    <name evidence="2" type="ORF">FALBO_3565</name>
</gene>
<evidence type="ECO:0000313" key="2">
    <source>
        <dbReference type="EMBL" id="KAF4469520.1"/>
    </source>
</evidence>
<dbReference type="EMBL" id="JAADYS010000466">
    <property type="protein sequence ID" value="KAF4469520.1"/>
    <property type="molecule type" value="Genomic_DNA"/>
</dbReference>
<feature type="region of interest" description="Disordered" evidence="1">
    <location>
        <begin position="49"/>
        <end position="69"/>
    </location>
</feature>
<comment type="caution">
    <text evidence="2">The sequence shown here is derived from an EMBL/GenBank/DDBJ whole genome shotgun (WGS) entry which is preliminary data.</text>
</comment>
<dbReference type="AlphaFoldDB" id="A0A8H4LJI7"/>
<dbReference type="Proteomes" id="UP000554235">
    <property type="component" value="Unassembled WGS sequence"/>
</dbReference>
<proteinExistence type="predicted"/>
<keyword evidence="3" id="KW-1185">Reference proteome</keyword>